<evidence type="ECO:0000313" key="3">
    <source>
        <dbReference type="EMBL" id="CAF3849091.1"/>
    </source>
</evidence>
<dbReference type="CDD" id="cd09917">
    <property type="entry name" value="F-box_SF"/>
    <property type="match status" value="1"/>
</dbReference>
<dbReference type="EMBL" id="CAJNON010000702">
    <property type="protein sequence ID" value="CAF1358333.1"/>
    <property type="molecule type" value="Genomic_DNA"/>
</dbReference>
<gene>
    <name evidence="3" type="ORF">OKA104_LOCUS21388</name>
    <name evidence="2" type="ORF">VCS650_LOCUS34164</name>
</gene>
<evidence type="ECO:0000313" key="4">
    <source>
        <dbReference type="Proteomes" id="UP000663891"/>
    </source>
</evidence>
<dbReference type="AlphaFoldDB" id="A0A815HTC7"/>
<dbReference type="SUPFAM" id="SSF81383">
    <property type="entry name" value="F-box domain"/>
    <property type="match status" value="1"/>
</dbReference>
<dbReference type="Proteomes" id="UP000663881">
    <property type="component" value="Unassembled WGS sequence"/>
</dbReference>
<name>A0A815HTC7_9BILA</name>
<dbReference type="Proteomes" id="UP000663891">
    <property type="component" value="Unassembled WGS sequence"/>
</dbReference>
<dbReference type="InterPro" id="IPR036047">
    <property type="entry name" value="F-box-like_dom_sf"/>
</dbReference>
<dbReference type="Pfam" id="PF00646">
    <property type="entry name" value="F-box"/>
    <property type="match status" value="1"/>
</dbReference>
<sequence>MVLISFIINSGSNDLNNIEVILRIILAESVKMFEQTNVLDMFYEKLMVECLNSGPFSSSSKKKCEYIRLIMQISDEFEKDIDNGVMQMLKTAMEFLNIISDPEVNLMIDSSIKLPDICWFNICRYLPIADIAQLSSTCQTLRHMLWSHESSLWFYLIHLKCKSTVLCQSIRVLIDQDENEDEDVIIAENNRFSQRLLLDMKTYEVFYEKFLKPGQFRSWYSYFTSAENEIRGFFAYRRFMFPNRIRLLDCVPMLDCPVLLSSKLFRLYFYRLNNNSILAPIGALIYCYLINHCRCLSVDDMVYEERTRPIHVRRPVKIDNDGGISIAGSYESSISLRTTYFYFNQIPLWADLLPGRYSLTCQMRLRRQFVDQTSNDNYLLSGPPIDICLLGDRADRGGRLKMLRYNWLTEQHQIHGDDRWFNVTLIENFLLNDISNVYFGIRVKNNCLIFFNIWINDIQLNLIAIN</sequence>
<evidence type="ECO:0000259" key="1">
    <source>
        <dbReference type="Pfam" id="PF00646"/>
    </source>
</evidence>
<feature type="domain" description="F-box" evidence="1">
    <location>
        <begin position="113"/>
        <end position="147"/>
    </location>
</feature>
<dbReference type="EMBL" id="CAJOAY010001485">
    <property type="protein sequence ID" value="CAF3849091.1"/>
    <property type="molecule type" value="Genomic_DNA"/>
</dbReference>
<proteinExistence type="predicted"/>
<reference evidence="2" key="1">
    <citation type="submission" date="2021-02" db="EMBL/GenBank/DDBJ databases">
        <authorList>
            <person name="Nowell W R."/>
        </authorList>
    </citation>
    <scope>NUCLEOTIDE SEQUENCE</scope>
</reference>
<accession>A0A815HTC7</accession>
<organism evidence="2 4">
    <name type="scientific">Adineta steineri</name>
    <dbReference type="NCBI Taxonomy" id="433720"/>
    <lineage>
        <taxon>Eukaryota</taxon>
        <taxon>Metazoa</taxon>
        <taxon>Spiralia</taxon>
        <taxon>Gnathifera</taxon>
        <taxon>Rotifera</taxon>
        <taxon>Eurotatoria</taxon>
        <taxon>Bdelloidea</taxon>
        <taxon>Adinetida</taxon>
        <taxon>Adinetidae</taxon>
        <taxon>Adineta</taxon>
    </lineage>
</organism>
<dbReference type="InterPro" id="IPR001810">
    <property type="entry name" value="F-box_dom"/>
</dbReference>
<dbReference type="OrthoDB" id="10049957at2759"/>
<comment type="caution">
    <text evidence="2">The sequence shown here is derived from an EMBL/GenBank/DDBJ whole genome shotgun (WGS) entry which is preliminary data.</text>
</comment>
<evidence type="ECO:0000313" key="2">
    <source>
        <dbReference type="EMBL" id="CAF1358333.1"/>
    </source>
</evidence>
<protein>
    <recommendedName>
        <fullName evidence="1">F-box domain-containing protein</fullName>
    </recommendedName>
</protein>